<evidence type="ECO:0000313" key="1">
    <source>
        <dbReference type="EMBL" id="RIW30389.1"/>
    </source>
</evidence>
<accession>A0A3A1QXC8</accession>
<keyword evidence="2" id="KW-1185">Reference proteome</keyword>
<dbReference type="AlphaFoldDB" id="A0A3A1QXC8"/>
<name>A0A3A1QXC8_9BACI</name>
<protein>
    <submittedName>
        <fullName evidence="1">Uncharacterized protein</fullName>
    </submittedName>
</protein>
<proteinExistence type="predicted"/>
<sequence length="120" mass="13926">MIFMNENKTSWKVHNREVHLNLVNVLCAKYFENSDVMAFIIENESNNPEKVLGFDRNGNELFEINQPEGYHLMYLTSHPKAEVAVVCGVVNIEESSESWSDFYFRVNIQKGKLERIGIAR</sequence>
<dbReference type="OrthoDB" id="2886591at2"/>
<reference evidence="1 2" key="1">
    <citation type="submission" date="2018-09" db="EMBL/GenBank/DDBJ databases">
        <title>Bacillus saliacetes sp. nov., isolated from Thai shrimp paste (Ka-pi).</title>
        <authorList>
            <person name="Daroonpunt R."/>
            <person name="Tanasupawat S."/>
            <person name="Yiamsombut S."/>
        </authorList>
    </citation>
    <scope>NUCLEOTIDE SEQUENCE [LARGE SCALE GENOMIC DNA]</scope>
    <source>
        <strain evidence="1 2">SKP7-4</strain>
    </source>
</reference>
<dbReference type="EMBL" id="QXIR01000026">
    <property type="protein sequence ID" value="RIW30389.1"/>
    <property type="molecule type" value="Genomic_DNA"/>
</dbReference>
<evidence type="ECO:0000313" key="2">
    <source>
        <dbReference type="Proteomes" id="UP000265801"/>
    </source>
</evidence>
<gene>
    <name evidence="1" type="ORF">D3H55_16760</name>
</gene>
<organism evidence="1 2">
    <name type="scientific">Bacillus salacetis</name>
    <dbReference type="NCBI Taxonomy" id="2315464"/>
    <lineage>
        <taxon>Bacteria</taxon>
        <taxon>Bacillati</taxon>
        <taxon>Bacillota</taxon>
        <taxon>Bacilli</taxon>
        <taxon>Bacillales</taxon>
        <taxon>Bacillaceae</taxon>
        <taxon>Bacillus</taxon>
    </lineage>
</organism>
<comment type="caution">
    <text evidence="1">The sequence shown here is derived from an EMBL/GenBank/DDBJ whole genome shotgun (WGS) entry which is preliminary data.</text>
</comment>
<dbReference type="Proteomes" id="UP000265801">
    <property type="component" value="Unassembled WGS sequence"/>
</dbReference>